<keyword evidence="1" id="KW-0812">Transmembrane</keyword>
<name>A0ABD5M9F6_9EURY</name>
<feature type="transmembrane region" description="Helical" evidence="1">
    <location>
        <begin position="123"/>
        <end position="156"/>
    </location>
</feature>
<organism evidence="3 4">
    <name type="scientific">Halobellus rubicundus</name>
    <dbReference type="NCBI Taxonomy" id="2996466"/>
    <lineage>
        <taxon>Archaea</taxon>
        <taxon>Methanobacteriati</taxon>
        <taxon>Methanobacteriota</taxon>
        <taxon>Stenosarchaea group</taxon>
        <taxon>Halobacteria</taxon>
        <taxon>Halobacteriales</taxon>
        <taxon>Haloferacaceae</taxon>
        <taxon>Halobellus</taxon>
    </lineage>
</organism>
<protein>
    <recommendedName>
        <fullName evidence="2">DUF7965 domain-containing protein</fullName>
    </recommendedName>
</protein>
<reference evidence="3 4" key="1">
    <citation type="submission" date="2024-08" db="EMBL/GenBank/DDBJ databases">
        <title>Halobellus sp. MBLA0158 whole genome sequence.</title>
        <authorList>
            <person name="Hwang C.Y."/>
            <person name="Cho E.-S."/>
            <person name="Seo M.-J."/>
        </authorList>
    </citation>
    <scope>NUCLEOTIDE SEQUENCE [LARGE SCALE GENOMIC DNA]</scope>
    <source>
        <strain evidence="3 4">MBLA0158</strain>
    </source>
</reference>
<dbReference type="AlphaFoldDB" id="A0ABD5M9F6"/>
<dbReference type="Proteomes" id="UP001570511">
    <property type="component" value="Unassembled WGS sequence"/>
</dbReference>
<dbReference type="Pfam" id="PF25913">
    <property type="entry name" value="DUF7965"/>
    <property type="match status" value="1"/>
</dbReference>
<feature type="transmembrane region" description="Helical" evidence="1">
    <location>
        <begin position="53"/>
        <end position="74"/>
    </location>
</feature>
<proteinExistence type="predicted"/>
<gene>
    <name evidence="3" type="ORF">OS889_05780</name>
</gene>
<feature type="transmembrane region" description="Helical" evidence="1">
    <location>
        <begin position="21"/>
        <end position="47"/>
    </location>
</feature>
<dbReference type="InterPro" id="IPR058271">
    <property type="entry name" value="DUF7965"/>
</dbReference>
<feature type="domain" description="DUF7965" evidence="2">
    <location>
        <begin position="15"/>
        <end position="168"/>
    </location>
</feature>
<evidence type="ECO:0000313" key="3">
    <source>
        <dbReference type="EMBL" id="MFA1610513.1"/>
    </source>
</evidence>
<dbReference type="RefSeq" id="WP_372388115.1">
    <property type="nucleotide sequence ID" value="NZ_JBGNYA010000001.1"/>
</dbReference>
<keyword evidence="1" id="KW-0472">Membrane</keyword>
<sequence>MGDRDERAGADGASRFEAWTVATFDLAALSLVVVLAAHLSGGLAGALAGAGTVPGLAAFGYLWALVVAAVRWVLAERSLRDRDGSRRALLRRGGIGGAGVGVGLVAGSALVAGAVAALRDPEFLITVAIVGVVGSVVAAVVGAVVGAIAAGCNVAVARASERIVPAAGGPGPDDYSSSSS</sequence>
<dbReference type="EMBL" id="JBGNYA010000001">
    <property type="protein sequence ID" value="MFA1610513.1"/>
    <property type="molecule type" value="Genomic_DNA"/>
</dbReference>
<feature type="transmembrane region" description="Helical" evidence="1">
    <location>
        <begin position="95"/>
        <end position="117"/>
    </location>
</feature>
<keyword evidence="4" id="KW-1185">Reference proteome</keyword>
<evidence type="ECO:0000256" key="1">
    <source>
        <dbReference type="SAM" id="Phobius"/>
    </source>
</evidence>
<evidence type="ECO:0000259" key="2">
    <source>
        <dbReference type="Pfam" id="PF25913"/>
    </source>
</evidence>
<comment type="caution">
    <text evidence="3">The sequence shown here is derived from an EMBL/GenBank/DDBJ whole genome shotgun (WGS) entry which is preliminary data.</text>
</comment>
<keyword evidence="1" id="KW-1133">Transmembrane helix</keyword>
<evidence type="ECO:0000313" key="4">
    <source>
        <dbReference type="Proteomes" id="UP001570511"/>
    </source>
</evidence>
<accession>A0ABD5M9F6</accession>